<organism evidence="3 4">
    <name type="scientific">Kalanchoe fedtschenkoi</name>
    <name type="common">Lavender scallops</name>
    <name type="synonym">South American air plant</name>
    <dbReference type="NCBI Taxonomy" id="63787"/>
    <lineage>
        <taxon>Eukaryota</taxon>
        <taxon>Viridiplantae</taxon>
        <taxon>Streptophyta</taxon>
        <taxon>Embryophyta</taxon>
        <taxon>Tracheophyta</taxon>
        <taxon>Spermatophyta</taxon>
        <taxon>Magnoliopsida</taxon>
        <taxon>eudicotyledons</taxon>
        <taxon>Gunneridae</taxon>
        <taxon>Pentapetalae</taxon>
        <taxon>Saxifragales</taxon>
        <taxon>Crassulaceae</taxon>
        <taxon>Kalanchoe</taxon>
    </lineage>
</organism>
<accession>A0A7N1A8W3</accession>
<keyword evidence="1" id="KW-0175">Coiled coil</keyword>
<feature type="region of interest" description="Disordered" evidence="2">
    <location>
        <begin position="425"/>
        <end position="462"/>
    </location>
</feature>
<feature type="region of interest" description="Disordered" evidence="2">
    <location>
        <begin position="701"/>
        <end position="723"/>
    </location>
</feature>
<evidence type="ECO:0000256" key="1">
    <source>
        <dbReference type="SAM" id="Coils"/>
    </source>
</evidence>
<dbReference type="PANTHER" id="PTHR33427">
    <property type="entry name" value="HNH ENDONUCLEASE"/>
    <property type="match status" value="1"/>
</dbReference>
<dbReference type="OMA" id="SHHFPQH"/>
<dbReference type="AlphaFoldDB" id="A0A7N1A8W3"/>
<reference evidence="3" key="1">
    <citation type="submission" date="2021-01" db="UniProtKB">
        <authorList>
            <consortium name="EnsemblPlants"/>
        </authorList>
    </citation>
    <scope>IDENTIFICATION</scope>
</reference>
<dbReference type="EnsemblPlants" id="Kaladp0607s0012.1.v1.1">
    <property type="protein sequence ID" value="Kaladp0607s0012.1.v1.1"/>
    <property type="gene ID" value="Kaladp0607s0012.v1.1"/>
</dbReference>
<keyword evidence="4" id="KW-1185">Reference proteome</keyword>
<feature type="region of interest" description="Disordered" evidence="2">
    <location>
        <begin position="603"/>
        <end position="639"/>
    </location>
</feature>
<sequence length="723" mass="82368">MAAELVLPANELVVDEDLGYPRAYARLCRDGSYSSYRNGPPSAFLPYALRSEQAARATEFDRLFPIVNPDAQPATNPNLFASLLWKQLDHLGNAGFDPAIFRVDPYGNVLYYHADEASPLAWEIDHWFPCSRGGLPVPRNLRILQWQVCKRKHNKLEFLVPWWDLQVGISVNQFISIFASSNSDFRQRGFAFLFLEGGSEELNASETADSHRFPQHYVTDQKKVGLAPAAIVLARRDRHEASSILKSLDHNRQSRACSPMIMRKSRTPVFKENAAPDMVTNPHQAIVVARNSLTQREEAAKRQLEIQQLDDEFNELKQKIDEDKMSIQELELKLMKTRQRAEKHRRLAEAQSSYRTILEKMVRDAMHQSVVYKEQVRLNLAATNALTARLEAQKAICDDSERELARRFKKRDEIETRARPYLEQARKRTRMDADDTVSEAGGDGRILLSLPSTKPTEAKKESMLERRADAIVASLEDAKSKSRSLLSYSQRKGRASPSAHKQLRVFLEEEQRASLGLSVNASSEEENINACEKSESHIGREDQNLLTRIREGKIVSFEQTQKKEDDESRCQRGQGNVEKWLQMLLEDSQGELEPEIKESQVIDLKPSDHQEGEKEEKTVIRRGDDKATPRASVQDNTKNLNAKVKYRASFEWRGSNEKKAKEKGLARSDSARSFRFPSSPSIILGMRKGVDCIRKKAIVLSDEDNDEEDRPKAAKAFRNHPSK</sequence>
<evidence type="ECO:0000313" key="3">
    <source>
        <dbReference type="EnsemblPlants" id="Kaladp0607s0012.1.v1.1"/>
    </source>
</evidence>
<dbReference type="PANTHER" id="PTHR33427:SF2">
    <property type="entry name" value="TRICHOHYALIN"/>
    <property type="match status" value="1"/>
</dbReference>
<name>A0A7N1A8W3_KALFE</name>
<dbReference type="Gramene" id="Kaladp0607s0012.1.v1.1">
    <property type="protein sequence ID" value="Kaladp0607s0012.1.v1.1"/>
    <property type="gene ID" value="Kaladp0607s0012.v1.1"/>
</dbReference>
<protein>
    <submittedName>
        <fullName evidence="3">Uncharacterized protein</fullName>
    </submittedName>
</protein>
<feature type="compositionally biased region" description="Basic residues" evidence="2">
    <location>
        <begin position="713"/>
        <end position="723"/>
    </location>
</feature>
<dbReference type="Proteomes" id="UP000594263">
    <property type="component" value="Unplaced"/>
</dbReference>
<evidence type="ECO:0000256" key="2">
    <source>
        <dbReference type="SAM" id="MobiDB-lite"/>
    </source>
</evidence>
<feature type="coiled-coil region" evidence="1">
    <location>
        <begin position="290"/>
        <end position="347"/>
    </location>
</feature>
<feature type="compositionally biased region" description="Basic and acidic residues" evidence="2">
    <location>
        <begin position="603"/>
        <end position="628"/>
    </location>
</feature>
<proteinExistence type="predicted"/>
<evidence type="ECO:0000313" key="4">
    <source>
        <dbReference type="Proteomes" id="UP000594263"/>
    </source>
</evidence>